<keyword evidence="3 5" id="KW-1133">Transmembrane helix</keyword>
<proteinExistence type="predicted"/>
<sequence>MAAPGMQAGGMVGYWKRREGEDENDEGLGQGLLDPDEPLAHASGAQEPAWLIRFRAALVLLGSLTFLASTSFIPVFNKRLFAKDFHYPLFTTSVYLLLCVLGGAIYFLARWAVGAAGRRQTTPHYATWAYWRNVVRATWLLGLAFGAKLGLTNYGLDLVSVDYHVLFAATALIWVALFGWVVLGERPTVDVSLLCLSMVAGQILLGLQFQKESSASFLGLAVNLLAPAMQGVCVVLMRYTSVLLFPEWMTRHRASLRDVTAAPQCLMEDFPETFGFQVDTLVAYTAVKLLFSFLACVPAALLMEGVYADRPFWQALGGTDARALAVDLLIGGAVTFFLQASLVLLSMVSVALTLGVLGSFKIVPQLAAGIVAGTKAFEWSAQHVAGVLLVVLSSLGYMVARIIKFKRSKQQQ</sequence>
<comment type="subcellular location">
    <subcellularLocation>
        <location evidence="1">Membrane</location>
        <topology evidence="1">Multi-pass membrane protein</topology>
    </subcellularLocation>
</comment>
<name>A0AAX4PGG1_9CHLO</name>
<evidence type="ECO:0000256" key="3">
    <source>
        <dbReference type="ARBA" id="ARBA00022989"/>
    </source>
</evidence>
<keyword evidence="2 5" id="KW-0812">Transmembrane</keyword>
<dbReference type="PANTHER" id="PTHR11132">
    <property type="entry name" value="SOLUTE CARRIER FAMILY 35"/>
    <property type="match status" value="1"/>
</dbReference>
<feature type="transmembrane region" description="Helical" evidence="5">
    <location>
        <begin position="217"/>
        <end position="239"/>
    </location>
</feature>
<feature type="transmembrane region" description="Helical" evidence="5">
    <location>
        <begin position="324"/>
        <end position="357"/>
    </location>
</feature>
<evidence type="ECO:0000256" key="4">
    <source>
        <dbReference type="ARBA" id="ARBA00023136"/>
    </source>
</evidence>
<feature type="transmembrane region" description="Helical" evidence="5">
    <location>
        <begin position="281"/>
        <end position="303"/>
    </location>
</feature>
<feature type="transmembrane region" description="Helical" evidence="5">
    <location>
        <begin position="129"/>
        <end position="151"/>
    </location>
</feature>
<feature type="transmembrane region" description="Helical" evidence="5">
    <location>
        <begin position="384"/>
        <end position="403"/>
    </location>
</feature>
<keyword evidence="7" id="KW-1185">Reference proteome</keyword>
<reference evidence="6 7" key="1">
    <citation type="submission" date="2024-03" db="EMBL/GenBank/DDBJ databases">
        <title>Complete genome sequence of the green alga Chloropicon roscoffensis RCC1871.</title>
        <authorList>
            <person name="Lemieux C."/>
            <person name="Pombert J.-F."/>
            <person name="Otis C."/>
            <person name="Turmel M."/>
        </authorList>
    </citation>
    <scope>NUCLEOTIDE SEQUENCE [LARGE SCALE GENOMIC DNA]</scope>
    <source>
        <strain evidence="6 7">RCC1871</strain>
    </source>
</reference>
<evidence type="ECO:0000256" key="2">
    <source>
        <dbReference type="ARBA" id="ARBA00022692"/>
    </source>
</evidence>
<protein>
    <submittedName>
        <fullName evidence="6">Uncharacterized protein</fullName>
    </submittedName>
</protein>
<evidence type="ECO:0000256" key="5">
    <source>
        <dbReference type="SAM" id="Phobius"/>
    </source>
</evidence>
<gene>
    <name evidence="6" type="ORF">HKI87_12g69680</name>
</gene>
<feature type="transmembrane region" description="Helical" evidence="5">
    <location>
        <begin position="89"/>
        <end position="109"/>
    </location>
</feature>
<evidence type="ECO:0000256" key="1">
    <source>
        <dbReference type="ARBA" id="ARBA00004141"/>
    </source>
</evidence>
<dbReference type="EMBL" id="CP151512">
    <property type="protein sequence ID" value="WZN65410.1"/>
    <property type="molecule type" value="Genomic_DNA"/>
</dbReference>
<accession>A0AAX4PGG1</accession>
<dbReference type="AlphaFoldDB" id="A0AAX4PGG1"/>
<evidence type="ECO:0000313" key="7">
    <source>
        <dbReference type="Proteomes" id="UP001472866"/>
    </source>
</evidence>
<feature type="transmembrane region" description="Helical" evidence="5">
    <location>
        <begin position="56"/>
        <end position="77"/>
    </location>
</feature>
<evidence type="ECO:0000313" key="6">
    <source>
        <dbReference type="EMBL" id="WZN65410.1"/>
    </source>
</evidence>
<feature type="transmembrane region" description="Helical" evidence="5">
    <location>
        <begin position="163"/>
        <end position="183"/>
    </location>
</feature>
<feature type="transmembrane region" description="Helical" evidence="5">
    <location>
        <begin position="189"/>
        <end position="205"/>
    </location>
</feature>
<dbReference type="Proteomes" id="UP001472866">
    <property type="component" value="Chromosome 12"/>
</dbReference>
<keyword evidence="4 5" id="KW-0472">Membrane</keyword>
<organism evidence="6 7">
    <name type="scientific">Chloropicon roscoffensis</name>
    <dbReference type="NCBI Taxonomy" id="1461544"/>
    <lineage>
        <taxon>Eukaryota</taxon>
        <taxon>Viridiplantae</taxon>
        <taxon>Chlorophyta</taxon>
        <taxon>Chloropicophyceae</taxon>
        <taxon>Chloropicales</taxon>
        <taxon>Chloropicaceae</taxon>
        <taxon>Chloropicon</taxon>
    </lineage>
</organism>
<dbReference type="GO" id="GO:0016020">
    <property type="term" value="C:membrane"/>
    <property type="evidence" value="ECO:0007669"/>
    <property type="project" value="UniProtKB-SubCell"/>
</dbReference>
<dbReference type="InterPro" id="IPR050186">
    <property type="entry name" value="TPT_transporter"/>
</dbReference>